<evidence type="ECO:0000313" key="2">
    <source>
        <dbReference type="Proteomes" id="UP000681720"/>
    </source>
</evidence>
<evidence type="ECO:0008006" key="3">
    <source>
        <dbReference type="Google" id="ProtNLM"/>
    </source>
</evidence>
<dbReference type="GO" id="GO:0140359">
    <property type="term" value="F:ABC-type transporter activity"/>
    <property type="evidence" value="ECO:0007669"/>
    <property type="project" value="InterPro"/>
</dbReference>
<dbReference type="SUPFAM" id="SSF52540">
    <property type="entry name" value="P-loop containing nucleoside triphosphate hydrolases"/>
    <property type="match status" value="1"/>
</dbReference>
<feature type="non-terminal residue" evidence="1">
    <location>
        <position position="69"/>
    </location>
</feature>
<accession>A0A8S3D5W4</accession>
<dbReference type="GO" id="GO:0005319">
    <property type="term" value="F:lipid transporter activity"/>
    <property type="evidence" value="ECO:0007669"/>
    <property type="project" value="TreeGrafter"/>
</dbReference>
<dbReference type="Proteomes" id="UP000681720">
    <property type="component" value="Unassembled WGS sequence"/>
</dbReference>
<sequence length="69" mass="7778">PSSGLDPSNRRLLWDWLRSMKKGRTLLLTTHFMEESDALSDRIMIIANGNIKADGTSVRLKEQYGSGKN</sequence>
<evidence type="ECO:0000313" key="1">
    <source>
        <dbReference type="EMBL" id="CAF4970672.1"/>
    </source>
</evidence>
<gene>
    <name evidence="1" type="ORF">GIL414_LOCUS55405</name>
</gene>
<comment type="caution">
    <text evidence="1">The sequence shown here is derived from an EMBL/GenBank/DDBJ whole genome shotgun (WGS) entry which is preliminary data.</text>
</comment>
<dbReference type="PANTHER" id="PTHR19229">
    <property type="entry name" value="ATP-BINDING CASSETTE TRANSPORTER SUBFAMILY A ABCA"/>
    <property type="match status" value="1"/>
</dbReference>
<dbReference type="InterPro" id="IPR027417">
    <property type="entry name" value="P-loop_NTPase"/>
</dbReference>
<dbReference type="AlphaFoldDB" id="A0A8S3D5W4"/>
<reference evidence="1" key="1">
    <citation type="submission" date="2021-02" db="EMBL/GenBank/DDBJ databases">
        <authorList>
            <person name="Nowell W R."/>
        </authorList>
    </citation>
    <scope>NUCLEOTIDE SEQUENCE</scope>
</reference>
<dbReference type="Gene3D" id="3.40.50.300">
    <property type="entry name" value="P-loop containing nucleotide triphosphate hydrolases"/>
    <property type="match status" value="1"/>
</dbReference>
<feature type="non-terminal residue" evidence="1">
    <location>
        <position position="1"/>
    </location>
</feature>
<dbReference type="EMBL" id="CAJOBJ010196643">
    <property type="protein sequence ID" value="CAF4970672.1"/>
    <property type="molecule type" value="Genomic_DNA"/>
</dbReference>
<protein>
    <recommendedName>
        <fullName evidence="3">ABC transporter ATP-binding protein</fullName>
    </recommendedName>
</protein>
<name>A0A8S3D5W4_9BILA</name>
<proteinExistence type="predicted"/>
<dbReference type="GO" id="GO:0016020">
    <property type="term" value="C:membrane"/>
    <property type="evidence" value="ECO:0007669"/>
    <property type="project" value="InterPro"/>
</dbReference>
<organism evidence="1 2">
    <name type="scientific">Rotaria magnacalcarata</name>
    <dbReference type="NCBI Taxonomy" id="392030"/>
    <lineage>
        <taxon>Eukaryota</taxon>
        <taxon>Metazoa</taxon>
        <taxon>Spiralia</taxon>
        <taxon>Gnathifera</taxon>
        <taxon>Rotifera</taxon>
        <taxon>Eurotatoria</taxon>
        <taxon>Bdelloidea</taxon>
        <taxon>Philodinida</taxon>
        <taxon>Philodinidae</taxon>
        <taxon>Rotaria</taxon>
    </lineage>
</organism>
<dbReference type="InterPro" id="IPR026082">
    <property type="entry name" value="ABCA"/>
</dbReference>